<dbReference type="AlphaFoldDB" id="A0A1X2HV18"/>
<dbReference type="OrthoDB" id="59229at2759"/>
<gene>
    <name evidence="7" type="ORF">BCR43DRAFT_483301</name>
</gene>
<comment type="function">
    <text evidence="1">Putative mitochondrial redox protein which could be involved in the reduction of small toxic molecules.</text>
</comment>
<evidence type="ECO:0000313" key="8">
    <source>
        <dbReference type="Proteomes" id="UP000242180"/>
    </source>
</evidence>
<dbReference type="PROSITE" id="PS51353">
    <property type="entry name" value="ARSC"/>
    <property type="match status" value="1"/>
</dbReference>
<evidence type="ECO:0000313" key="7">
    <source>
        <dbReference type="EMBL" id="ORZ03407.1"/>
    </source>
</evidence>
<reference evidence="7 8" key="1">
    <citation type="submission" date="2016-07" db="EMBL/GenBank/DDBJ databases">
        <title>Pervasive Adenine N6-methylation of Active Genes in Fungi.</title>
        <authorList>
            <consortium name="DOE Joint Genome Institute"/>
            <person name="Mondo S.J."/>
            <person name="Dannebaum R.O."/>
            <person name="Kuo R.C."/>
            <person name="Labutti K."/>
            <person name="Haridas S."/>
            <person name="Kuo A."/>
            <person name="Salamov A."/>
            <person name="Ahrendt S.R."/>
            <person name="Lipzen A."/>
            <person name="Sullivan W."/>
            <person name="Andreopoulos W.B."/>
            <person name="Clum A."/>
            <person name="Lindquist E."/>
            <person name="Daum C."/>
            <person name="Ramamoorthy G.K."/>
            <person name="Gryganskyi A."/>
            <person name="Culley D."/>
            <person name="Magnuson J.K."/>
            <person name="James T.Y."/>
            <person name="O'Malley M.A."/>
            <person name="Stajich J.E."/>
            <person name="Spatafora J.W."/>
            <person name="Visel A."/>
            <person name="Grigoriev I.V."/>
        </authorList>
    </citation>
    <scope>NUCLEOTIDE SEQUENCE [LARGE SCALE GENOMIC DNA]</scope>
    <source>
        <strain evidence="7 8">NRRL 2496</strain>
    </source>
</reference>
<dbReference type="SUPFAM" id="SSF52833">
    <property type="entry name" value="Thioredoxin-like"/>
    <property type="match status" value="1"/>
</dbReference>
<dbReference type="GO" id="GO:0005739">
    <property type="term" value="C:mitochondrion"/>
    <property type="evidence" value="ECO:0007669"/>
    <property type="project" value="UniProtKB-SubCell"/>
</dbReference>
<evidence type="ECO:0000256" key="3">
    <source>
        <dbReference type="ARBA" id="ARBA00009734"/>
    </source>
</evidence>
<dbReference type="EMBL" id="MCGN01000001">
    <property type="protein sequence ID" value="ORZ03407.1"/>
    <property type="molecule type" value="Genomic_DNA"/>
</dbReference>
<protein>
    <recommendedName>
        <fullName evidence="9">Thioredoxin-like protein</fullName>
    </recommendedName>
</protein>
<keyword evidence="5" id="KW-0560">Oxidoreductase</keyword>
<dbReference type="Proteomes" id="UP000242180">
    <property type="component" value="Unassembled WGS sequence"/>
</dbReference>
<evidence type="ECO:0000256" key="2">
    <source>
        <dbReference type="ARBA" id="ARBA00004173"/>
    </source>
</evidence>
<dbReference type="InParanoid" id="A0A1X2HV18"/>
<comment type="similarity">
    <text evidence="3">Belongs to the FMP46 family.</text>
</comment>
<evidence type="ECO:0000256" key="5">
    <source>
        <dbReference type="ARBA" id="ARBA00023002"/>
    </source>
</evidence>
<dbReference type="InterPro" id="IPR012882">
    <property type="entry name" value="Fmp46"/>
</dbReference>
<accession>A0A1X2HV18</accession>
<comment type="subcellular location">
    <subcellularLocation>
        <location evidence="2">Mitochondrion</location>
    </subcellularLocation>
</comment>
<keyword evidence="8" id="KW-1185">Reference proteome</keyword>
<dbReference type="PANTHER" id="PTHR28071">
    <property type="entry name" value="REDOX PROTEIN FMP46, MITOCHONDRIAL-RELATED"/>
    <property type="match status" value="1"/>
</dbReference>
<organism evidence="7 8">
    <name type="scientific">Syncephalastrum racemosum</name>
    <name type="common">Filamentous fungus</name>
    <dbReference type="NCBI Taxonomy" id="13706"/>
    <lineage>
        <taxon>Eukaryota</taxon>
        <taxon>Fungi</taxon>
        <taxon>Fungi incertae sedis</taxon>
        <taxon>Mucoromycota</taxon>
        <taxon>Mucoromycotina</taxon>
        <taxon>Mucoromycetes</taxon>
        <taxon>Mucorales</taxon>
        <taxon>Syncephalastraceae</taxon>
        <taxon>Syncephalastrum</taxon>
    </lineage>
</organism>
<evidence type="ECO:0008006" key="9">
    <source>
        <dbReference type="Google" id="ProtNLM"/>
    </source>
</evidence>
<dbReference type="PANTHER" id="PTHR28071:SF1">
    <property type="entry name" value="REDOX PROTEIN FMP46, MITOCHONDRIAL-RELATED"/>
    <property type="match status" value="1"/>
</dbReference>
<dbReference type="InterPro" id="IPR006660">
    <property type="entry name" value="Arsenate_reductase-like"/>
</dbReference>
<dbReference type="OMA" id="QITNAHD"/>
<dbReference type="GO" id="GO:0016491">
    <property type="term" value="F:oxidoreductase activity"/>
    <property type="evidence" value="ECO:0007669"/>
    <property type="project" value="UniProtKB-KW"/>
</dbReference>
<keyword evidence="4" id="KW-0809">Transit peptide</keyword>
<dbReference type="InterPro" id="IPR036249">
    <property type="entry name" value="Thioredoxin-like_sf"/>
</dbReference>
<dbReference type="Pfam" id="PF07955">
    <property type="entry name" value="DUF1687"/>
    <property type="match status" value="1"/>
</dbReference>
<keyword evidence="6" id="KW-0496">Mitochondrion</keyword>
<evidence type="ECO:0000256" key="6">
    <source>
        <dbReference type="ARBA" id="ARBA00023128"/>
    </source>
</evidence>
<sequence length="137" mass="15625">MSFRPPKTLPILSLFHSAKIPQSRAAFELLQHKQRRPDGGDAYRLDIIDEQEPPTKDQLRQIAEFLPAKGQESPWRRMVKPEAPFQDGSEVAKLLHDQPSLLQRPLVVDWSLGRAAIGQPNLDDIQSLISERLQQKD</sequence>
<evidence type="ECO:0000256" key="4">
    <source>
        <dbReference type="ARBA" id="ARBA00022946"/>
    </source>
</evidence>
<proteinExistence type="inferred from homology"/>
<evidence type="ECO:0000256" key="1">
    <source>
        <dbReference type="ARBA" id="ARBA00002963"/>
    </source>
</evidence>
<name>A0A1X2HV18_SYNRA</name>
<dbReference type="Gene3D" id="3.40.30.10">
    <property type="entry name" value="Glutaredoxin"/>
    <property type="match status" value="1"/>
</dbReference>
<comment type="caution">
    <text evidence="7">The sequence shown here is derived from an EMBL/GenBank/DDBJ whole genome shotgun (WGS) entry which is preliminary data.</text>
</comment>